<dbReference type="KEGG" id="rpm:RSPPHO_02308"/>
<evidence type="ECO:0000313" key="3">
    <source>
        <dbReference type="Proteomes" id="UP000033220"/>
    </source>
</evidence>
<name>H6SLR9_PARPM</name>
<dbReference type="InterPro" id="IPR004291">
    <property type="entry name" value="Transposase_IS66_central"/>
</dbReference>
<dbReference type="AlphaFoldDB" id="H6SLR9"/>
<evidence type="ECO:0000259" key="1">
    <source>
        <dbReference type="Pfam" id="PF03050"/>
    </source>
</evidence>
<feature type="domain" description="Transposase IS66 central" evidence="1">
    <location>
        <begin position="3"/>
        <end position="166"/>
    </location>
</feature>
<dbReference type="STRING" id="1150469.RSPPHO_02308"/>
<dbReference type="InterPro" id="IPR052344">
    <property type="entry name" value="Transposase-related"/>
</dbReference>
<evidence type="ECO:0000313" key="2">
    <source>
        <dbReference type="EMBL" id="CCG08934.1"/>
    </source>
</evidence>
<dbReference type="eggNOG" id="COG3316">
    <property type="taxonomic scope" value="Bacteria"/>
</dbReference>
<dbReference type="PANTHER" id="PTHR33678">
    <property type="entry name" value="BLL1576 PROTEIN"/>
    <property type="match status" value="1"/>
</dbReference>
<dbReference type="EMBL" id="HE663493">
    <property type="protein sequence ID" value="CCG08934.1"/>
    <property type="molecule type" value="Genomic_DNA"/>
</dbReference>
<dbReference type="HOGENOM" id="CLU_1106442_0_0_5"/>
<gene>
    <name evidence="2" type="ORF">RSPPHO_02308</name>
</gene>
<organism evidence="2 3">
    <name type="scientific">Pararhodospirillum photometricum DSM 122</name>
    <dbReference type="NCBI Taxonomy" id="1150469"/>
    <lineage>
        <taxon>Bacteria</taxon>
        <taxon>Pseudomonadati</taxon>
        <taxon>Pseudomonadota</taxon>
        <taxon>Alphaproteobacteria</taxon>
        <taxon>Rhodospirillales</taxon>
        <taxon>Rhodospirillaceae</taxon>
        <taxon>Pararhodospirillum</taxon>
    </lineage>
</organism>
<accession>H6SLR9</accession>
<sequence>MLTYLHHSHHVSFERLARMLKELFGLKISEGAIANAFRRLETSLTAACAAIKTRILQAAVIASDETTARVEGKTHWQWVFVTDTAVLHDIKPSRARAVVTSVLGLHRPEVWISDRYAGQQDLGQVHQVCLAHVLRDVQYAIDCGDTVFAPRIRDLLRWTIRIGKRKPRLKDTTLATYAGRAEHRLDVLLSGHLEEPSFWTVWIGKRGARAETGGYFGLNSVVFGPLRPPLRPFGRHAGAVLPSHQTRRRML</sequence>
<protein>
    <submittedName>
        <fullName evidence="2">Transposase IS66</fullName>
    </submittedName>
</protein>
<dbReference type="PATRIC" id="fig|1150469.3.peg.2600"/>
<keyword evidence="3" id="KW-1185">Reference proteome</keyword>
<dbReference type="Proteomes" id="UP000033220">
    <property type="component" value="Chromosome DSM 122"/>
</dbReference>
<proteinExistence type="predicted"/>
<reference evidence="2 3" key="1">
    <citation type="submission" date="2012-02" db="EMBL/GenBank/DDBJ databases">
        <title>Shotgun genome sequence of Phaeospirillum photometricum DSM 122.</title>
        <authorList>
            <person name="Duquesne K."/>
            <person name="Sturgis J."/>
        </authorList>
    </citation>
    <scope>NUCLEOTIDE SEQUENCE [LARGE SCALE GENOMIC DNA]</scope>
    <source>
        <strain evidence="3">DSM122</strain>
    </source>
</reference>
<dbReference type="PANTHER" id="PTHR33678:SF1">
    <property type="entry name" value="BLL1576 PROTEIN"/>
    <property type="match status" value="1"/>
</dbReference>
<dbReference type="Pfam" id="PF03050">
    <property type="entry name" value="DDE_Tnp_IS66"/>
    <property type="match status" value="1"/>
</dbReference>